<comment type="caution">
    <text evidence="1">The sequence shown here is derived from an EMBL/GenBank/DDBJ whole genome shotgun (WGS) entry which is preliminary data.</text>
</comment>
<keyword evidence="2" id="KW-1185">Reference proteome</keyword>
<dbReference type="AlphaFoldDB" id="A0A1E5IM87"/>
<sequence>MIFLYTSAVGTPKPGFTRTIFNFPMLFNGVTISPVPSHRAVPPVRKKGTSAPSFIAICSNSSFVVFIFHSLIKALSVEAASEEPPPRPAPVGISFLKYIFTPLSVL</sequence>
<gene>
    <name evidence="1" type="ORF">ATZ36_13900</name>
</gene>
<evidence type="ECO:0000313" key="1">
    <source>
        <dbReference type="EMBL" id="OEG71584.1"/>
    </source>
</evidence>
<name>A0A1E5IM87_ENDTX</name>
<proteinExistence type="predicted"/>
<dbReference type="Proteomes" id="UP000095237">
    <property type="component" value="Unassembled WGS sequence"/>
</dbReference>
<reference evidence="1 2" key="1">
    <citation type="submission" date="2015-11" db="EMBL/GenBank/DDBJ databases">
        <title>Evidence for parallel genomic evolution in an endosymbiosis of termite gut flagellates.</title>
        <authorList>
            <person name="Zheng H."/>
        </authorList>
    </citation>
    <scope>NUCLEOTIDE SEQUENCE [LARGE SCALE GENOMIC DNA]</scope>
    <source>
        <strain evidence="1 2">CET450</strain>
    </source>
</reference>
<dbReference type="EMBL" id="LNVX01000158">
    <property type="protein sequence ID" value="OEG71584.1"/>
    <property type="molecule type" value="Genomic_DNA"/>
</dbReference>
<organism evidence="1 2">
    <name type="scientific">Endomicrobium trichonymphae</name>
    <dbReference type="NCBI Taxonomy" id="1408204"/>
    <lineage>
        <taxon>Bacteria</taxon>
        <taxon>Pseudomonadati</taxon>
        <taxon>Elusimicrobiota</taxon>
        <taxon>Endomicrobiia</taxon>
        <taxon>Endomicrobiales</taxon>
        <taxon>Endomicrobiaceae</taxon>
        <taxon>Candidatus Endomicrobiellum</taxon>
    </lineage>
</organism>
<protein>
    <submittedName>
        <fullName evidence="1">Uncharacterized protein</fullName>
    </submittedName>
</protein>
<evidence type="ECO:0000313" key="2">
    <source>
        <dbReference type="Proteomes" id="UP000095237"/>
    </source>
</evidence>
<accession>A0A1E5IM87</accession>